<dbReference type="Gene3D" id="1.20.1560.10">
    <property type="entry name" value="ABC transporter type 1, transmembrane domain"/>
    <property type="match status" value="2"/>
</dbReference>
<dbReference type="GO" id="GO:0005886">
    <property type="term" value="C:plasma membrane"/>
    <property type="evidence" value="ECO:0007669"/>
    <property type="project" value="TreeGrafter"/>
</dbReference>
<dbReference type="GO" id="GO:0016887">
    <property type="term" value="F:ATP hydrolysis activity"/>
    <property type="evidence" value="ECO:0007669"/>
    <property type="project" value="InterPro"/>
</dbReference>
<dbReference type="EMBL" id="UZAH01027889">
    <property type="protein sequence ID" value="VDO95904.1"/>
    <property type="molecule type" value="Genomic_DNA"/>
</dbReference>
<dbReference type="PANTHER" id="PTHR24222:SF76">
    <property type="entry name" value="MYCOBACTIN IMPORT ATP-BINDING_PERMEASE PROTEIN IRTB"/>
    <property type="match status" value="1"/>
</dbReference>
<dbReference type="Gene3D" id="3.40.50.300">
    <property type="entry name" value="P-loop containing nucleotide triphosphate hydrolases"/>
    <property type="match status" value="1"/>
</dbReference>
<sequence length="603" mass="66878">MEFPISVGVHQGSALSPLLFVIVMDAITRDLHRAAPWTLVYADDVMLACEDKAELERQPQAWCDRLALFGLKLNVKKTVYLTTDVNEHGSIKINVDYKTPTAPSPPATAPSLRTVVAAVVQLYSKALPAIMKIRPLEKPHFSKRKKAPRQAGLLDVMRGAPCKDYALLFVGIVFSFINGAMLPMNSFVFQGMADTLISGERNLSRNDLDMDVFSSDVLFYCSLYLYLGIGVLALSYISFGGTKRSRSLADLPFSSMQNASLYTMCESRVHYLRAKYLRAVLRQDMEWFDHQQTGALTMKMSRYAASRRRIALVSPPIREWLNLAHLGGFAQAVFFHNRGASRTRSDTNGPLWNKSQTFFCKFQLLSRASKLETYAYSSAAALANEVIAGIRTVMAFNAQPYEIHRSEIRLLLYETELKEARKMGIRKAIILAVFAALPLFLMFAAMAIAFWYGTTLVLQGTVTPGTVFAVFWSVLIGTRRLGEAAPQMGVFMAAKTAAADIFAIIDRVPDIDAMQDDGFTPEEFIGRLTFSNVHFTYPARPTVKILDGISYEVNPGETVALVGHSGCGKSTMVGLLLRYYEQSAGVVSIPKAVCPEKIFVLCC</sequence>
<dbReference type="InterPro" id="IPR011527">
    <property type="entry name" value="ABC1_TM_dom"/>
</dbReference>
<dbReference type="GO" id="GO:0140359">
    <property type="term" value="F:ABC-type transporter activity"/>
    <property type="evidence" value="ECO:0007669"/>
    <property type="project" value="InterPro"/>
</dbReference>
<keyword evidence="2 5" id="KW-0812">Transmembrane</keyword>
<feature type="transmembrane region" description="Helical" evidence="5">
    <location>
        <begin position="217"/>
        <end position="239"/>
    </location>
</feature>
<evidence type="ECO:0000259" key="6">
    <source>
        <dbReference type="PROSITE" id="PS50878"/>
    </source>
</evidence>
<dbReference type="SUPFAM" id="SSF90123">
    <property type="entry name" value="ABC transporter transmembrane region"/>
    <property type="match status" value="2"/>
</dbReference>
<comment type="subcellular location">
    <subcellularLocation>
        <location evidence="1">Membrane</location>
        <topology evidence="1">Multi-pass membrane protein</topology>
    </subcellularLocation>
</comment>
<dbReference type="InterPro" id="IPR003439">
    <property type="entry name" value="ABC_transporter-like_ATP-bd"/>
</dbReference>
<dbReference type="PANTHER" id="PTHR24222">
    <property type="entry name" value="ABC TRANSPORTER B FAMILY"/>
    <property type="match status" value="1"/>
</dbReference>
<dbReference type="Pfam" id="PF00078">
    <property type="entry name" value="RVT_1"/>
    <property type="match status" value="1"/>
</dbReference>
<dbReference type="Pfam" id="PF00005">
    <property type="entry name" value="ABC_tran"/>
    <property type="match status" value="1"/>
</dbReference>
<evidence type="ECO:0000313" key="9">
    <source>
        <dbReference type="Proteomes" id="UP000050761"/>
    </source>
</evidence>
<dbReference type="InterPro" id="IPR043502">
    <property type="entry name" value="DNA/RNA_pol_sf"/>
</dbReference>
<accession>A0A3P8AJB4</accession>
<evidence type="ECO:0000313" key="10">
    <source>
        <dbReference type="WBParaSite" id="HPBE_0001337901-mRNA-1"/>
    </source>
</evidence>
<dbReference type="InterPro" id="IPR039421">
    <property type="entry name" value="Type_1_exporter"/>
</dbReference>
<reference evidence="10" key="2">
    <citation type="submission" date="2019-09" db="UniProtKB">
        <authorList>
            <consortium name="WormBaseParasite"/>
        </authorList>
    </citation>
    <scope>IDENTIFICATION</scope>
</reference>
<keyword evidence="9" id="KW-1185">Reference proteome</keyword>
<evidence type="ECO:0000313" key="8">
    <source>
        <dbReference type="EMBL" id="VDO95904.1"/>
    </source>
</evidence>
<dbReference type="WBParaSite" id="HPBE_0001337901-mRNA-1">
    <property type="protein sequence ID" value="HPBE_0001337901-mRNA-1"/>
    <property type="gene ID" value="HPBE_0001337901"/>
</dbReference>
<dbReference type="GO" id="GO:0005524">
    <property type="term" value="F:ATP binding"/>
    <property type="evidence" value="ECO:0007669"/>
    <property type="project" value="InterPro"/>
</dbReference>
<dbReference type="SUPFAM" id="SSF56672">
    <property type="entry name" value="DNA/RNA polymerases"/>
    <property type="match status" value="1"/>
</dbReference>
<dbReference type="InterPro" id="IPR043128">
    <property type="entry name" value="Rev_trsase/Diguanyl_cyclase"/>
</dbReference>
<dbReference type="Proteomes" id="UP000050761">
    <property type="component" value="Unassembled WGS sequence"/>
</dbReference>
<feature type="domain" description="ABC transmembrane type-1" evidence="7">
    <location>
        <begin position="169"/>
        <end position="302"/>
    </location>
</feature>
<evidence type="ECO:0000256" key="4">
    <source>
        <dbReference type="ARBA" id="ARBA00023136"/>
    </source>
</evidence>
<reference evidence="8 9" key="1">
    <citation type="submission" date="2018-11" db="EMBL/GenBank/DDBJ databases">
        <authorList>
            <consortium name="Pathogen Informatics"/>
        </authorList>
    </citation>
    <scope>NUCLEOTIDE SEQUENCE [LARGE SCALE GENOMIC DNA]</scope>
</reference>
<evidence type="ECO:0000256" key="3">
    <source>
        <dbReference type="ARBA" id="ARBA00022989"/>
    </source>
</evidence>
<evidence type="ECO:0000256" key="5">
    <source>
        <dbReference type="SAM" id="Phobius"/>
    </source>
</evidence>
<keyword evidence="3 5" id="KW-1133">Transmembrane helix</keyword>
<dbReference type="InterPro" id="IPR027417">
    <property type="entry name" value="P-loop_NTPase"/>
</dbReference>
<dbReference type="AlphaFoldDB" id="A0A3P8AJB4"/>
<gene>
    <name evidence="8" type="ORF">HPBE_LOCUS13380</name>
</gene>
<keyword evidence="4 5" id="KW-0472">Membrane</keyword>
<feature type="transmembrane region" description="Helical" evidence="5">
    <location>
        <begin position="458"/>
        <end position="478"/>
    </location>
</feature>
<feature type="transmembrane region" description="Helical" evidence="5">
    <location>
        <begin position="428"/>
        <end position="452"/>
    </location>
</feature>
<evidence type="ECO:0000256" key="1">
    <source>
        <dbReference type="ARBA" id="ARBA00004141"/>
    </source>
</evidence>
<dbReference type="SUPFAM" id="SSF52540">
    <property type="entry name" value="P-loop containing nucleoside triphosphate hydrolases"/>
    <property type="match status" value="1"/>
</dbReference>
<proteinExistence type="predicted"/>
<protein>
    <submittedName>
        <fullName evidence="10">Reverse transcriptase domain-containing protein</fullName>
    </submittedName>
</protein>
<evidence type="ECO:0000259" key="7">
    <source>
        <dbReference type="PROSITE" id="PS50929"/>
    </source>
</evidence>
<dbReference type="Pfam" id="PF00664">
    <property type="entry name" value="ABC_membrane"/>
    <property type="match status" value="3"/>
</dbReference>
<name>A0A3P8AJB4_HELPZ</name>
<feature type="domain" description="ABC transmembrane type-1" evidence="7">
    <location>
        <begin position="365"/>
        <end position="493"/>
    </location>
</feature>
<feature type="transmembrane region" description="Helical" evidence="5">
    <location>
        <begin position="165"/>
        <end position="184"/>
    </location>
</feature>
<dbReference type="InterPro" id="IPR000477">
    <property type="entry name" value="RT_dom"/>
</dbReference>
<dbReference type="PROSITE" id="PS50929">
    <property type="entry name" value="ABC_TM1F"/>
    <property type="match status" value="2"/>
</dbReference>
<dbReference type="InterPro" id="IPR036640">
    <property type="entry name" value="ABC1_TM_sf"/>
</dbReference>
<dbReference type="CDD" id="cd18577">
    <property type="entry name" value="ABC_6TM_Pgp_ABCB1_D1_like"/>
    <property type="match status" value="1"/>
</dbReference>
<dbReference type="Gene3D" id="3.30.70.270">
    <property type="match status" value="1"/>
</dbReference>
<feature type="domain" description="Reverse transcriptase" evidence="6">
    <location>
        <begin position="1"/>
        <end position="97"/>
    </location>
</feature>
<dbReference type="PROSITE" id="PS50878">
    <property type="entry name" value="RT_POL"/>
    <property type="match status" value="1"/>
</dbReference>
<dbReference type="OrthoDB" id="6500128at2759"/>
<organism evidence="8">
    <name type="scientific">Heligmosomoides polygyrus</name>
    <name type="common">Parasitic roundworm</name>
    <dbReference type="NCBI Taxonomy" id="6339"/>
    <lineage>
        <taxon>Eukaryota</taxon>
        <taxon>Metazoa</taxon>
        <taxon>Ecdysozoa</taxon>
        <taxon>Nematoda</taxon>
        <taxon>Chromadorea</taxon>
        <taxon>Rhabditida</taxon>
        <taxon>Rhabditina</taxon>
        <taxon>Rhabditomorpha</taxon>
        <taxon>Strongyloidea</taxon>
        <taxon>Heligmosomidae</taxon>
        <taxon>Heligmosomoides</taxon>
    </lineage>
</organism>
<evidence type="ECO:0000256" key="2">
    <source>
        <dbReference type="ARBA" id="ARBA00022692"/>
    </source>
</evidence>